<sequence>MRSDWACPMPLRETLVVLCNWLHGLFNFRAVTNHSSYQQLCVTSLRSTPHRPQLCARAVQHSFPYFQLQSERKSNSGFEEPHDTDTCDSFHRRTILGESTLSRHRLPLCHRAEGIRGKFGALAQRGVRSAVQTRPELKIGFLAVVYNGCDWSIGC</sequence>
<reference evidence="1" key="1">
    <citation type="journal article" date="2020" name="Stud. Mycol.">
        <title>101 Dothideomycetes genomes: a test case for predicting lifestyles and emergence of pathogens.</title>
        <authorList>
            <person name="Haridas S."/>
            <person name="Albert R."/>
            <person name="Binder M."/>
            <person name="Bloem J."/>
            <person name="Labutti K."/>
            <person name="Salamov A."/>
            <person name="Andreopoulos B."/>
            <person name="Baker S."/>
            <person name="Barry K."/>
            <person name="Bills G."/>
            <person name="Bluhm B."/>
            <person name="Cannon C."/>
            <person name="Castanera R."/>
            <person name="Culley D."/>
            <person name="Daum C."/>
            <person name="Ezra D."/>
            <person name="Gonzalez J."/>
            <person name="Henrissat B."/>
            <person name="Kuo A."/>
            <person name="Liang C."/>
            <person name="Lipzen A."/>
            <person name="Lutzoni F."/>
            <person name="Magnuson J."/>
            <person name="Mondo S."/>
            <person name="Nolan M."/>
            <person name="Ohm R."/>
            <person name="Pangilinan J."/>
            <person name="Park H.-J."/>
            <person name="Ramirez L."/>
            <person name="Alfaro M."/>
            <person name="Sun H."/>
            <person name="Tritt A."/>
            <person name="Yoshinaga Y."/>
            <person name="Zwiers L.-H."/>
            <person name="Turgeon B."/>
            <person name="Goodwin S."/>
            <person name="Spatafora J."/>
            <person name="Crous P."/>
            <person name="Grigoriev I."/>
        </authorList>
    </citation>
    <scope>NUCLEOTIDE SEQUENCE</scope>
    <source>
        <strain evidence="1">HMLAC05119</strain>
    </source>
</reference>
<name>A0A6A5QAH7_AMPQU</name>
<accession>A0A6A5QAH7</accession>
<evidence type="ECO:0000313" key="1">
    <source>
        <dbReference type="EMBL" id="KAF1912389.1"/>
    </source>
</evidence>
<dbReference type="Proteomes" id="UP000800096">
    <property type="component" value="Unassembled WGS sequence"/>
</dbReference>
<dbReference type="AlphaFoldDB" id="A0A6A5QAH7"/>
<dbReference type="EMBL" id="ML979140">
    <property type="protein sequence ID" value="KAF1912389.1"/>
    <property type="molecule type" value="Genomic_DNA"/>
</dbReference>
<protein>
    <submittedName>
        <fullName evidence="1">Uncharacterized protein</fullName>
    </submittedName>
</protein>
<evidence type="ECO:0000313" key="2">
    <source>
        <dbReference type="Proteomes" id="UP000800096"/>
    </source>
</evidence>
<proteinExistence type="predicted"/>
<organism evidence="1 2">
    <name type="scientific">Ampelomyces quisqualis</name>
    <name type="common">Powdery mildew agent</name>
    <dbReference type="NCBI Taxonomy" id="50730"/>
    <lineage>
        <taxon>Eukaryota</taxon>
        <taxon>Fungi</taxon>
        <taxon>Dikarya</taxon>
        <taxon>Ascomycota</taxon>
        <taxon>Pezizomycotina</taxon>
        <taxon>Dothideomycetes</taxon>
        <taxon>Pleosporomycetidae</taxon>
        <taxon>Pleosporales</taxon>
        <taxon>Pleosporineae</taxon>
        <taxon>Phaeosphaeriaceae</taxon>
        <taxon>Ampelomyces</taxon>
    </lineage>
</organism>
<keyword evidence="2" id="KW-1185">Reference proteome</keyword>
<gene>
    <name evidence="1" type="ORF">BDU57DRAFT_362320</name>
</gene>